<accession>A0A7C8ZGD2</accession>
<dbReference type="Pfam" id="PF00201">
    <property type="entry name" value="UDPGT"/>
    <property type="match status" value="1"/>
</dbReference>
<dbReference type="AlphaFoldDB" id="A0A7C8ZGD2"/>
<dbReference type="FunFam" id="3.40.50.2000:FF:000051">
    <property type="entry name" value="Glycosyltransferase"/>
    <property type="match status" value="1"/>
</dbReference>
<dbReference type="FunFam" id="3.40.50.2000:FF:000054">
    <property type="entry name" value="Glycosyltransferase"/>
    <property type="match status" value="1"/>
</dbReference>
<evidence type="ECO:0000313" key="6">
    <source>
        <dbReference type="EMBL" id="MBA4642316.1"/>
    </source>
</evidence>
<dbReference type="PANTHER" id="PTHR48046:SF6">
    <property type="entry name" value="GLYCOSYLTRANSFERASE"/>
    <property type="match status" value="1"/>
</dbReference>
<proteinExistence type="inferred from homology"/>
<organism evidence="6">
    <name type="scientific">Opuntia streptacantha</name>
    <name type="common">Prickly pear cactus</name>
    <name type="synonym">Opuntia cardona</name>
    <dbReference type="NCBI Taxonomy" id="393608"/>
    <lineage>
        <taxon>Eukaryota</taxon>
        <taxon>Viridiplantae</taxon>
        <taxon>Streptophyta</taxon>
        <taxon>Embryophyta</taxon>
        <taxon>Tracheophyta</taxon>
        <taxon>Spermatophyta</taxon>
        <taxon>Magnoliopsida</taxon>
        <taxon>eudicotyledons</taxon>
        <taxon>Gunneridae</taxon>
        <taxon>Pentapetalae</taxon>
        <taxon>Caryophyllales</taxon>
        <taxon>Cactineae</taxon>
        <taxon>Cactaceae</taxon>
        <taxon>Opuntioideae</taxon>
        <taxon>Opuntia</taxon>
    </lineage>
</organism>
<evidence type="ECO:0000256" key="3">
    <source>
        <dbReference type="ARBA" id="ARBA00022679"/>
    </source>
</evidence>
<dbReference type="PROSITE" id="PS00375">
    <property type="entry name" value="UDPGT"/>
    <property type="match status" value="1"/>
</dbReference>
<evidence type="ECO:0000256" key="4">
    <source>
        <dbReference type="RuleBase" id="RU003718"/>
    </source>
</evidence>
<dbReference type="Gene3D" id="3.40.50.2000">
    <property type="entry name" value="Glycogen Phosphorylase B"/>
    <property type="match status" value="2"/>
</dbReference>
<evidence type="ECO:0000256" key="2">
    <source>
        <dbReference type="ARBA" id="ARBA00022676"/>
    </source>
</evidence>
<dbReference type="InterPro" id="IPR035595">
    <property type="entry name" value="UDP_glycos_trans_CS"/>
</dbReference>
<dbReference type="InterPro" id="IPR002213">
    <property type="entry name" value="UDP_glucos_trans"/>
</dbReference>
<dbReference type="GO" id="GO:0008194">
    <property type="term" value="F:UDP-glycosyltransferase activity"/>
    <property type="evidence" value="ECO:0007669"/>
    <property type="project" value="InterPro"/>
</dbReference>
<reference evidence="6" key="1">
    <citation type="journal article" date="2013" name="J. Plant Res.">
        <title>Effect of fungi and light on seed germination of three Opuntia species from semiarid lands of central Mexico.</title>
        <authorList>
            <person name="Delgado-Sanchez P."/>
            <person name="Jimenez-Bremont J.F."/>
            <person name="Guerrero-Gonzalez Mde L."/>
            <person name="Flores J."/>
        </authorList>
    </citation>
    <scope>NUCLEOTIDE SEQUENCE</scope>
    <source>
        <tissue evidence="6">Cladode</tissue>
    </source>
</reference>
<sequence>MATLDATSHSTVHTHFKDNRDIKAITAMGEPQIAIVPSPGMGHLIPLVEFAKRLTSRFGFSVSLILPSSTQPTKAQTTFLNSLPPSISHTFLPPVDSTHLPHGVAHEVTIHLTHVHSLPSLRAALSDLAERARIVALVTDLFGTDYFDVARELRILPYMYFTTNAMCLLFLLNVPRLDETVSCEYRDMPDPLVLPGCMPLYGKDFVDPCMDRKDESYRVLLHHVKRYVLAEGIFVNTFFDLERGTIRALQTEDPNWPPVYPVGPIIQSAQSGKTDGSDCLKWLDRQPAGSVLYVSFGSGGTLSKEQLNELATGLEKSGQRFLWVVRSPNDHSSFGSFFSAQSEDDPLGFLPDGYLNRIKDRGLLVPSWAPQIRVLSHGSTGGFLTHCGWNSVLESIINGVPLIAWPLYAEQRMNALMLNQGLKVALRPNADERGLVEAGEIGRVAKELMEGDEGHTARNRMKELSDLAKKAISEDGDSSKSLAEVAKKWSQNEILQKD</sequence>
<keyword evidence="2 4" id="KW-0328">Glycosyltransferase</keyword>
<dbReference type="EMBL" id="GISG01127958">
    <property type="protein sequence ID" value="MBA4642316.1"/>
    <property type="molecule type" value="Transcribed_RNA"/>
</dbReference>
<dbReference type="CDD" id="cd03784">
    <property type="entry name" value="GT1_Gtf-like"/>
    <property type="match status" value="1"/>
</dbReference>
<name>A0A7C8ZGD2_OPUST</name>
<reference evidence="6" key="2">
    <citation type="submission" date="2020-07" db="EMBL/GenBank/DDBJ databases">
        <authorList>
            <person name="Vera ALvarez R."/>
            <person name="Arias-Moreno D.M."/>
            <person name="Jimenez-Jacinto V."/>
            <person name="Jimenez-Bremont J.F."/>
            <person name="Swaminathan K."/>
            <person name="Moose S.P."/>
            <person name="Guerrero-Gonzalez M.L."/>
            <person name="Marino-Ramirez L."/>
            <person name="Landsman D."/>
            <person name="Rodriguez-Kessler M."/>
            <person name="Delgado-Sanchez P."/>
        </authorList>
    </citation>
    <scope>NUCLEOTIDE SEQUENCE</scope>
    <source>
        <tissue evidence="6">Cladode</tissue>
    </source>
</reference>
<keyword evidence="3 4" id="KW-0808">Transferase</keyword>
<evidence type="ECO:0000256" key="1">
    <source>
        <dbReference type="ARBA" id="ARBA00009995"/>
    </source>
</evidence>
<protein>
    <recommendedName>
        <fullName evidence="5">Glycosyltransferase</fullName>
        <ecNumber evidence="5">2.4.1.-</ecNumber>
    </recommendedName>
</protein>
<dbReference type="PANTHER" id="PTHR48046">
    <property type="entry name" value="UDP-GLYCOSYLTRANSFERASE 72E1"/>
    <property type="match status" value="1"/>
</dbReference>
<evidence type="ECO:0000256" key="5">
    <source>
        <dbReference type="RuleBase" id="RU362057"/>
    </source>
</evidence>
<dbReference type="SUPFAM" id="SSF53756">
    <property type="entry name" value="UDP-Glycosyltransferase/glycogen phosphorylase"/>
    <property type="match status" value="1"/>
</dbReference>
<dbReference type="EC" id="2.4.1.-" evidence="5"/>
<comment type="similarity">
    <text evidence="1 4">Belongs to the UDP-glycosyltransferase family.</text>
</comment>